<evidence type="ECO:0000313" key="5">
    <source>
        <dbReference type="Proteomes" id="UP000215902"/>
    </source>
</evidence>
<dbReference type="Gene3D" id="3.40.50.300">
    <property type="entry name" value="P-loop containing nucleotide triphosphate hydrolases"/>
    <property type="match status" value="1"/>
</dbReference>
<evidence type="ECO:0000259" key="3">
    <source>
        <dbReference type="PROSITE" id="PS51717"/>
    </source>
</evidence>
<dbReference type="InterPro" id="IPR057365">
    <property type="entry name" value="URGCP"/>
</dbReference>
<gene>
    <name evidence="4" type="ORF">BOX15_Mlig024456g1</name>
</gene>
<feature type="compositionally biased region" description="Polar residues" evidence="2">
    <location>
        <begin position="22"/>
        <end position="33"/>
    </location>
</feature>
<reference evidence="4 5" key="1">
    <citation type="submission" date="2017-06" db="EMBL/GenBank/DDBJ databases">
        <title>A platform for efficient transgenesis in Macrostomum lignano, a flatworm model organism for stem cell research.</title>
        <authorList>
            <person name="Berezikov E."/>
        </authorList>
    </citation>
    <scope>NUCLEOTIDE SEQUENCE [LARGE SCALE GENOMIC DNA]</scope>
    <source>
        <strain evidence="4">DV1</strain>
        <tissue evidence="4">Whole organism</tissue>
    </source>
</reference>
<sequence length="1982" mass="225122">MSEAGATGTEQPEEAKELEAESNVSSQTPSSSKAEAKEKDNEQKKDSSFFSKVTAQYKSMSKDDKEKVLENAGAGIKQLEEPISPEKKLQESRQLTSKEQHQKLFEDMDIDSIRKRSQEDQSKAQKFINRDAEEQELLEQASNLTDSELISHASAGLLLRGLRQDSKGGWTRCKRRLVCVPEDARLVGSQIGDEVEEREFYEASQFDSFMRSLGSMNKSFSSKLQCDVFIVKGKGGVDDTRQDESCHHTETHVKSKFYSKAHIVFVPTAACYLQPNKLSQEATKELKIIEHQLRSLDWEHTENSIRVFMSKFGSHATSGTVHFGGILAFEASYSCVENESLEVGKSLVSKALDSVLRAGVGRLFFEGYLGSGAGSVSYSKLKTDAKNENEFNSEQISRVSIRTKKIGGPIEVSSEPSWRRGLASSNRTWHVVKCDAEIVPVWDLFLKEDLEDAKKLAQSFKLVWVKDNSRADLCPMGIPNELEHALINYNLCLKDFAKHAKKSSDSRLWNEFFKKLLKSIATIERFTAPSESGSEWTKNDDLTIVLREFVNRTDFLLNSPESEQILASVKRLIQISGNVDFPEKQKVAAVIYFQDFQPYKLVLKEQTVVSPKDFVEILRSRYLIDMHKFLQEKGVTAFPHDHEIQVLQTMQPELTSAVNQLLESLTVAEQFYSKFVTACVLAAYGFSHNDKQFRGFLDIQQVKQLADTIELETTDSFFVKAAGKDEFIQAQVLAVYCRHVRKVDKADRKWLLDICESLWLEKIRKIIYEFVQSDHKNWQNLKAEISNVLQQYQKDGQAFYVNLNPLLECTDKRDAQSPNKVESIDFSNSLTAVETFAIQALGLNEFWPGKLSMSTVMKFSAEAVPNDTRIGLGIIKQLAMTNYNFRNSSVVRVQNLVEADKDGCGDVWSDNYQPTTQKNSESVFIPFCDALLFCFLSASTQLKQALTEKLFDCKLAIPLLYSIADQNYLFTWTLRGLVLKFPEQGSLGGSKELIVDTSLFSVVSLIRLGTSSFSKSIIANRCINKKHDVFTVSGKNSLKKKFTDGSIELAWMLPEENDKSGLPGAVCVLNLRVDAMKHSEQRDFLASVSSYVIVVLPGEDYRHSDEYSKALQQLYLSKTRLVILVTTPTIPKFLRELQQTFKTSDEKHKLELLRLKWTDAENSTIVCLDESDIAAMLKEVMFDVQRKAIFSEELTSLACFRAFGQRMKWILDDATDQVGGPIESAQCLFENICNLSDDLAAIKRKFLPLQGRLCIEISQRKKQRFRKNRNMVGDEKSHWVGKMDAEIQEMRREQIILLQKQLEDYPQLMPAFLNFTQSSNPVEVFLQQLAIKLNALSIDKMTVFRRELESIWQKILKSEDTTLKSKEHFLEMENVLNDASFGLEHIFREVGQIYEAIISNAALSAQNQEFTWSLARFAANLLLQGHALEIIDGDTSSVATMWLQAVLNQVEDIVGAKRLLVLSVLGIQSSGKSTLLNTMFGLRFPVSAGRCTRGAFMQLVRNEPEESGLNVDYVAVVDTEGLRAPELGGGMKEHDNELATMVIGLADVVLINIMGEGLSEISDVLQIVVHAFIRMKMAFKSVLLGKGCIFLHQNVAAVDSVERLRSASSRLLLELNKTVETAAGEEGAADLKRFTDIIDFDPDEDVCYWPHLWEGSPPNAPVNPDYSRKAQQAREKILKKLKQFESSKMSFKNLSIRFCDLWDAVLKEDFVFSFQNTLELKAYKEVECKFTGISFNFESCISDWVRSYGAVKMRQCGKIDRLEVQLNGIEQLLRAKMQKEKETAQHELTEFLAGHELSHISKKWEQERLNNLETSSRRIEESSMQMLQGLKEEQRVTLVTTVTMDAYQRDILSRARTLAERTKGEQVGEEQKTEEFEKMWNLFVGQVTTKEEIQWTAPCEAEKAVKEEFRDVQSTTLDEEISRLKAHKDAIFFRFILWGTFQESYVLDEHYSYSKPLTARIGLKKRLPQNVHKDLWQSPTLL</sequence>
<dbReference type="PANTHER" id="PTHR14819">
    <property type="entry name" value="GTP-BINDING"/>
    <property type="match status" value="1"/>
</dbReference>
<feature type="compositionally biased region" description="Basic and acidic residues" evidence="2">
    <location>
        <begin position="78"/>
        <end position="109"/>
    </location>
</feature>
<feature type="compositionally biased region" description="Basic and acidic residues" evidence="2">
    <location>
        <begin position="34"/>
        <end position="47"/>
    </location>
</feature>
<dbReference type="PROSITE" id="PS51717">
    <property type="entry name" value="G_VLIG"/>
    <property type="match status" value="1"/>
</dbReference>
<feature type="region of interest" description="Disordered" evidence="2">
    <location>
        <begin position="1"/>
        <end position="109"/>
    </location>
</feature>
<accession>A0A267H7J7</accession>
<dbReference type="Pfam" id="PF25683">
    <property type="entry name" value="URGCP_GTPase"/>
    <property type="match status" value="1"/>
</dbReference>
<dbReference type="Proteomes" id="UP000215902">
    <property type="component" value="Unassembled WGS sequence"/>
</dbReference>
<feature type="domain" description="VLIG-type G" evidence="3">
    <location>
        <begin position="1456"/>
        <end position="1702"/>
    </location>
</feature>
<keyword evidence="5" id="KW-1185">Reference proteome</keyword>
<evidence type="ECO:0000313" key="4">
    <source>
        <dbReference type="EMBL" id="PAA93654.1"/>
    </source>
</evidence>
<proteinExistence type="inferred from homology"/>
<dbReference type="InterPro" id="IPR052986">
    <property type="entry name" value="VLIG_GTPase"/>
</dbReference>
<comment type="similarity">
    <text evidence="1">Belongs to the TRAFAC class dynamin-like GTPase superfamily. Very large inducible GTPase (VLIG) family.</text>
</comment>
<dbReference type="InterPro" id="IPR027417">
    <property type="entry name" value="P-loop_NTPase"/>
</dbReference>
<dbReference type="SUPFAM" id="SSF52540">
    <property type="entry name" value="P-loop containing nucleoside triphosphate hydrolases"/>
    <property type="match status" value="1"/>
</dbReference>
<evidence type="ECO:0000256" key="1">
    <source>
        <dbReference type="ARBA" id="ARBA00006828"/>
    </source>
</evidence>
<dbReference type="EMBL" id="NIVC01000023">
    <property type="protein sequence ID" value="PAA93654.1"/>
    <property type="molecule type" value="Genomic_DNA"/>
</dbReference>
<dbReference type="OrthoDB" id="10070673at2759"/>
<protein>
    <recommendedName>
        <fullName evidence="3">VLIG-type G domain-containing protein</fullName>
    </recommendedName>
</protein>
<feature type="compositionally biased region" description="Basic and acidic residues" evidence="2">
    <location>
        <begin position="60"/>
        <end position="69"/>
    </location>
</feature>
<comment type="caution">
    <text evidence="4">The sequence shown here is derived from an EMBL/GenBank/DDBJ whole genome shotgun (WGS) entry which is preliminary data.</text>
</comment>
<dbReference type="InterPro" id="IPR030383">
    <property type="entry name" value="G_VLIG_dom"/>
</dbReference>
<dbReference type="STRING" id="282301.A0A267H7J7"/>
<feature type="compositionally biased region" description="Polar residues" evidence="2">
    <location>
        <begin position="48"/>
        <end position="59"/>
    </location>
</feature>
<dbReference type="PANTHER" id="PTHR14819:SF25">
    <property type="entry name" value="CHROMOSOME UNDETERMINED SCAFFOLD_52, WHOLE GENOME SHOTGUN SEQUENCE"/>
    <property type="match status" value="1"/>
</dbReference>
<name>A0A267H7J7_9PLAT</name>
<dbReference type="Pfam" id="PF25496">
    <property type="entry name" value="URGCP"/>
    <property type="match status" value="1"/>
</dbReference>
<evidence type="ECO:0000256" key="2">
    <source>
        <dbReference type="SAM" id="MobiDB-lite"/>
    </source>
</evidence>
<dbReference type="GO" id="GO:0005525">
    <property type="term" value="F:GTP binding"/>
    <property type="evidence" value="ECO:0007669"/>
    <property type="project" value="InterPro"/>
</dbReference>
<organism evidence="4 5">
    <name type="scientific">Macrostomum lignano</name>
    <dbReference type="NCBI Taxonomy" id="282301"/>
    <lineage>
        <taxon>Eukaryota</taxon>
        <taxon>Metazoa</taxon>
        <taxon>Spiralia</taxon>
        <taxon>Lophotrochozoa</taxon>
        <taxon>Platyhelminthes</taxon>
        <taxon>Rhabditophora</taxon>
        <taxon>Macrostomorpha</taxon>
        <taxon>Macrostomida</taxon>
        <taxon>Macrostomidae</taxon>
        <taxon>Macrostomum</taxon>
    </lineage>
</organism>